<dbReference type="RefSeq" id="WP_129080886.1">
    <property type="nucleotide sequence ID" value="NZ_CP041070.1"/>
</dbReference>
<proteinExistence type="predicted"/>
<evidence type="ECO:0000313" key="1">
    <source>
        <dbReference type="EMBL" id="RXJ64453.1"/>
    </source>
</evidence>
<dbReference type="EMBL" id="PDKO01000001">
    <property type="protein sequence ID" value="RXJ64453.1"/>
    <property type="molecule type" value="Genomic_DNA"/>
</dbReference>
<dbReference type="PROSITE" id="PS51257">
    <property type="entry name" value="PROKAR_LIPOPROTEIN"/>
    <property type="match status" value="1"/>
</dbReference>
<comment type="caution">
    <text evidence="1">The sequence shown here is derived from an EMBL/GenBank/DDBJ whole genome shotgun (WGS) entry which is preliminary data.</text>
</comment>
<protein>
    <recommendedName>
        <fullName evidence="3">Lipoprotein</fullName>
    </recommendedName>
</protein>
<reference evidence="1 2" key="1">
    <citation type="submission" date="2017-10" db="EMBL/GenBank/DDBJ databases">
        <title>Genomics of the genus Arcobacter.</title>
        <authorList>
            <person name="Perez-Cataluna A."/>
            <person name="Figueras M.J."/>
        </authorList>
    </citation>
    <scope>NUCLEOTIDE SEQUENCE [LARGE SCALE GENOMIC DNA]</scope>
    <source>
        <strain evidence="1 2">DSM 24636</strain>
    </source>
</reference>
<organism evidence="1 2">
    <name type="scientific">Halarcobacter anaerophilus</name>
    <dbReference type="NCBI Taxonomy" id="877500"/>
    <lineage>
        <taxon>Bacteria</taxon>
        <taxon>Pseudomonadati</taxon>
        <taxon>Campylobacterota</taxon>
        <taxon>Epsilonproteobacteria</taxon>
        <taxon>Campylobacterales</taxon>
        <taxon>Arcobacteraceae</taxon>
        <taxon>Halarcobacter</taxon>
    </lineage>
</organism>
<dbReference type="OrthoDB" id="5344185at2"/>
<name>A0A4Q0Y3Z3_9BACT</name>
<evidence type="ECO:0008006" key="3">
    <source>
        <dbReference type="Google" id="ProtNLM"/>
    </source>
</evidence>
<keyword evidence="2" id="KW-1185">Reference proteome</keyword>
<dbReference type="Proteomes" id="UP000290191">
    <property type="component" value="Unassembled WGS sequence"/>
</dbReference>
<dbReference type="STRING" id="877500.GCA_000935065_02654"/>
<evidence type="ECO:0000313" key="2">
    <source>
        <dbReference type="Proteomes" id="UP000290191"/>
    </source>
</evidence>
<sequence>MKKTIIFSILSIFILSGCFGQDDSKQEWTSLIYPDKNNTKRSKKYAVFSTLKECREASIKELERLNLSSRGDYNCGLNCKYHEGMKVDICEKLSK</sequence>
<dbReference type="AlphaFoldDB" id="A0A4Q0Y3Z3"/>
<gene>
    <name evidence="1" type="ORF">CRV06_00400</name>
</gene>
<accession>A0A4Q0Y3Z3</accession>